<dbReference type="Proteomes" id="UP000194464">
    <property type="component" value="Unassembled WGS sequence"/>
</dbReference>
<proteinExistence type="predicted"/>
<comment type="caution">
    <text evidence="3">The sequence shown here is derived from an EMBL/GenBank/DDBJ whole genome shotgun (WGS) entry which is preliminary data.</text>
</comment>
<dbReference type="PANTHER" id="PTHR43540:SF6">
    <property type="entry name" value="ISOCHORISMATASE-LIKE DOMAIN-CONTAINING PROTEIN"/>
    <property type="match status" value="1"/>
</dbReference>
<evidence type="ECO:0000313" key="3">
    <source>
        <dbReference type="EMBL" id="SMQ74181.1"/>
    </source>
</evidence>
<evidence type="ECO:0000313" key="4">
    <source>
        <dbReference type="Proteomes" id="UP000194464"/>
    </source>
</evidence>
<dbReference type="InterPro" id="IPR036380">
    <property type="entry name" value="Isochorismatase-like_sf"/>
</dbReference>
<protein>
    <submittedName>
        <fullName evidence="3">Ureidoacrylate peracid hydrolase</fullName>
    </submittedName>
</protein>
<dbReference type="PANTHER" id="PTHR43540">
    <property type="entry name" value="PEROXYUREIDOACRYLATE/UREIDOACRYLATE AMIDOHYDROLASE-RELATED"/>
    <property type="match status" value="1"/>
</dbReference>
<dbReference type="InterPro" id="IPR050272">
    <property type="entry name" value="Isochorismatase-like_hydrls"/>
</dbReference>
<evidence type="ECO:0000256" key="1">
    <source>
        <dbReference type="ARBA" id="ARBA00022801"/>
    </source>
</evidence>
<keyword evidence="1 3" id="KW-0378">Hydrolase</keyword>
<organism evidence="3 4">
    <name type="scientific">Plantibacter elymi</name>
    <name type="common">nom. nud.</name>
    <dbReference type="NCBI Taxonomy" id="199708"/>
    <lineage>
        <taxon>Bacteria</taxon>
        <taxon>Bacillati</taxon>
        <taxon>Actinomycetota</taxon>
        <taxon>Actinomycetes</taxon>
        <taxon>Micrococcales</taxon>
        <taxon>Microbacteriaceae</taxon>
        <taxon>Plantibacter</taxon>
    </lineage>
</organism>
<dbReference type="GO" id="GO:0016787">
    <property type="term" value="F:hydrolase activity"/>
    <property type="evidence" value="ECO:0007669"/>
    <property type="project" value="UniProtKB-KW"/>
</dbReference>
<feature type="domain" description="Isochorismatase-like" evidence="2">
    <location>
        <begin position="3"/>
        <end position="184"/>
    </location>
</feature>
<accession>A0ABY1RH82</accession>
<reference evidence="3 4" key="1">
    <citation type="submission" date="2017-04" db="EMBL/GenBank/DDBJ databases">
        <authorList>
            <person name="Varghese N."/>
            <person name="Submissions S."/>
        </authorList>
    </citation>
    <scope>NUCLEOTIDE SEQUENCE [LARGE SCALE GENOMIC DNA]</scope>
    <source>
        <strain evidence="3 4">VKM Ac-1784</strain>
    </source>
</reference>
<name>A0ABY1RH82_9MICO</name>
<sequence>MSSALLVIDMQNGFIHPEGSLPSLGMGMPNIDSVIAENAEAIAAARTTGVPVIYTRSVFRPGMVDLPLRMEGFLPPNFEMLERGSWDAEIHTALTPQEGEAVIDKNRYDAFLNTPLEQLLRTLGATTVLVLGTVTSICVESTVRSGYMRDFDMYVASDGVAGAPGQHEASLDIMGAAFATVLPWREAIAAITAPVALAGPSVSTAG</sequence>
<dbReference type="EMBL" id="FXWJ01000005">
    <property type="protein sequence ID" value="SMQ74181.1"/>
    <property type="molecule type" value="Genomic_DNA"/>
</dbReference>
<dbReference type="CDD" id="cd00431">
    <property type="entry name" value="cysteine_hydrolases"/>
    <property type="match status" value="1"/>
</dbReference>
<keyword evidence="4" id="KW-1185">Reference proteome</keyword>
<gene>
    <name evidence="3" type="ORF">SAMN06295909_3549</name>
</gene>
<dbReference type="Pfam" id="PF00857">
    <property type="entry name" value="Isochorismatase"/>
    <property type="match status" value="1"/>
</dbReference>
<dbReference type="InterPro" id="IPR000868">
    <property type="entry name" value="Isochorismatase-like_dom"/>
</dbReference>
<evidence type="ECO:0000259" key="2">
    <source>
        <dbReference type="Pfam" id="PF00857"/>
    </source>
</evidence>
<dbReference type="SUPFAM" id="SSF52499">
    <property type="entry name" value="Isochorismatase-like hydrolases"/>
    <property type="match status" value="1"/>
</dbReference>
<dbReference type="Gene3D" id="3.40.50.850">
    <property type="entry name" value="Isochorismatase-like"/>
    <property type="match status" value="1"/>
</dbReference>